<dbReference type="InterPro" id="IPR046521">
    <property type="entry name" value="DUF6698"/>
</dbReference>
<protein>
    <recommendedName>
        <fullName evidence="4">Fungal-type protein kinase domain-containing protein</fullName>
    </recommendedName>
</protein>
<evidence type="ECO:0000313" key="2">
    <source>
        <dbReference type="EMBL" id="KAF7782960.1"/>
    </source>
</evidence>
<organism evidence="2 3">
    <name type="scientific">Agaricus bisporus var. burnettii</name>
    <dbReference type="NCBI Taxonomy" id="192524"/>
    <lineage>
        <taxon>Eukaryota</taxon>
        <taxon>Fungi</taxon>
        <taxon>Dikarya</taxon>
        <taxon>Basidiomycota</taxon>
        <taxon>Agaricomycotina</taxon>
        <taxon>Agaricomycetes</taxon>
        <taxon>Agaricomycetidae</taxon>
        <taxon>Agaricales</taxon>
        <taxon>Agaricineae</taxon>
        <taxon>Agaricaceae</taxon>
        <taxon>Agaricus</taxon>
    </lineage>
</organism>
<evidence type="ECO:0000256" key="1">
    <source>
        <dbReference type="SAM" id="MobiDB-lite"/>
    </source>
</evidence>
<comment type="caution">
    <text evidence="2">The sequence shown here is derived from an EMBL/GenBank/DDBJ whole genome shotgun (WGS) entry which is preliminary data.</text>
</comment>
<dbReference type="EMBL" id="JABXXO010000003">
    <property type="protein sequence ID" value="KAF7782960.1"/>
    <property type="molecule type" value="Genomic_DNA"/>
</dbReference>
<dbReference type="AlphaFoldDB" id="A0A8H7F8W3"/>
<dbReference type="Pfam" id="PF20414">
    <property type="entry name" value="DUF6698"/>
    <property type="match status" value="1"/>
</dbReference>
<evidence type="ECO:0000313" key="3">
    <source>
        <dbReference type="Proteomes" id="UP000629468"/>
    </source>
</evidence>
<name>A0A8H7F8W3_AGABI</name>
<evidence type="ECO:0008006" key="4">
    <source>
        <dbReference type="Google" id="ProtNLM"/>
    </source>
</evidence>
<proteinExistence type="predicted"/>
<feature type="compositionally biased region" description="Acidic residues" evidence="1">
    <location>
        <begin position="380"/>
        <end position="402"/>
    </location>
</feature>
<feature type="compositionally biased region" description="Basic and acidic residues" evidence="1">
    <location>
        <begin position="403"/>
        <end position="414"/>
    </location>
</feature>
<accession>A0A8H7F8W3</accession>
<dbReference type="Proteomes" id="UP000629468">
    <property type="component" value="Unassembled WGS sequence"/>
</dbReference>
<feature type="region of interest" description="Disordered" evidence="1">
    <location>
        <begin position="375"/>
        <end position="440"/>
    </location>
</feature>
<gene>
    <name evidence="2" type="ORF">Agabi119p4_2336</name>
</gene>
<reference evidence="2 3" key="1">
    <citation type="journal article" name="Sci. Rep.">
        <title>Telomere-to-telomere assembled and centromere annotated genomes of the two main subspecies of the button mushroom Agaricus bisporus reveal especially polymorphic chromosome ends.</title>
        <authorList>
            <person name="Sonnenberg A.S.M."/>
            <person name="Sedaghat-Telgerd N."/>
            <person name="Lavrijssen B."/>
            <person name="Ohm R.A."/>
            <person name="Hendrickx P.M."/>
            <person name="Scholtmeijer K."/>
            <person name="Baars J.J.P."/>
            <person name="van Peer A."/>
        </authorList>
    </citation>
    <scope>NUCLEOTIDE SEQUENCE [LARGE SCALE GENOMIC DNA]</scope>
    <source>
        <strain evidence="2 3">H119_p4</strain>
    </source>
</reference>
<sequence length="440" mass="49898">MPTSPTQSHTSRPPQPLTGPSSVIDLFFSCLQENQENGSVKKGLSSILNAFYDFARWTTRSLNPFIVYENVWAVGLYHWAQDQGKAIDIPKPNFEGDVLQLYLLIFEKMQESIVGFDRVLDQPMTGIYLPSKLGKQMDNARGTCLAFDAHRMKERITTYVDRILPNRKLEPPLTLTHKKELCMGWNHPQLAALLIPLKYLGAYKENPALTISQVMDGTLVIRGSDFPAFLYPFDTPYKPSRPRDECFHGLLWIFTFKALFTGPATATQAEFNGLRPKHCQAYHHGLTKVTPETIAYAAMHTYYAISNAREWRTDMGTFDKKEFFTSMVTVLSKESRWQKKLFRWANTRIFGSPDGAASPRDKPKIQGPSDVELFLKQTESESESESDENEINEPEVETFDSADTEHAGEVHQRQDDDEPCEEGSTSKRCRLAEATDTGST</sequence>